<evidence type="ECO:0000313" key="3">
    <source>
        <dbReference type="EMBL" id="CAF4333653.1"/>
    </source>
</evidence>
<keyword evidence="4" id="KW-1185">Reference proteome</keyword>
<gene>
    <name evidence="1" type="ORF">GPM918_LOCUS33623</name>
    <name evidence="2" type="ORF">SRO942_LOCUS34309</name>
    <name evidence="3" type="ORF">TMI583_LOCUS40206</name>
</gene>
<organism evidence="1 4">
    <name type="scientific">Didymodactylos carnosus</name>
    <dbReference type="NCBI Taxonomy" id="1234261"/>
    <lineage>
        <taxon>Eukaryota</taxon>
        <taxon>Metazoa</taxon>
        <taxon>Spiralia</taxon>
        <taxon>Gnathifera</taxon>
        <taxon>Rotifera</taxon>
        <taxon>Eurotatoria</taxon>
        <taxon>Bdelloidea</taxon>
        <taxon>Philodinida</taxon>
        <taxon>Philodinidae</taxon>
        <taxon>Didymodactylos</taxon>
    </lineage>
</organism>
<feature type="non-terminal residue" evidence="1">
    <location>
        <position position="1"/>
    </location>
</feature>
<dbReference type="Proteomes" id="UP000682733">
    <property type="component" value="Unassembled WGS sequence"/>
</dbReference>
<dbReference type="EMBL" id="CAJOBA010061823">
    <property type="protein sequence ID" value="CAF4333653.1"/>
    <property type="molecule type" value="Genomic_DNA"/>
</dbReference>
<proteinExistence type="predicted"/>
<evidence type="ECO:0000313" key="1">
    <source>
        <dbReference type="EMBL" id="CAF1416860.1"/>
    </source>
</evidence>
<name>A0A815MDV6_9BILA</name>
<dbReference type="OrthoDB" id="9988031at2759"/>
<dbReference type="EMBL" id="CAJNOQ010018061">
    <property type="protein sequence ID" value="CAF1416860.1"/>
    <property type="molecule type" value="Genomic_DNA"/>
</dbReference>
<reference evidence="1" key="1">
    <citation type="submission" date="2021-02" db="EMBL/GenBank/DDBJ databases">
        <authorList>
            <person name="Nowell W R."/>
        </authorList>
    </citation>
    <scope>NUCLEOTIDE SEQUENCE</scope>
</reference>
<evidence type="ECO:0000313" key="2">
    <source>
        <dbReference type="EMBL" id="CAF4302243.1"/>
    </source>
</evidence>
<dbReference type="Proteomes" id="UP000663829">
    <property type="component" value="Unassembled WGS sequence"/>
</dbReference>
<accession>A0A815MDV6</accession>
<sequence>GPPHPAYVLSSVPARYSFTVSNIEKALPGYFKFEHFQAIPFNDTRINGNVRQSSNLLSHIDMWLNLSSRSDHEYGDNDWCFVFEDDVNIVDLKNHFPHIYSKWNYSNPHHSLRGIIEQALKLADLDGILYLGTCGPEYPNNNSEIIYTSDNLFEFRRGAYFCSHATAFKKWRLKTLWIDYSVYQPVAEFKGVDGIAKAYQIISKKLPLSMASNIHWPPGTGHFGFFFQDRGAHKSTIDVRKPAGDIR</sequence>
<dbReference type="AlphaFoldDB" id="A0A815MDV6"/>
<protein>
    <submittedName>
        <fullName evidence="1">Uncharacterized protein</fullName>
    </submittedName>
</protein>
<comment type="caution">
    <text evidence="1">The sequence shown here is derived from an EMBL/GenBank/DDBJ whole genome shotgun (WGS) entry which is preliminary data.</text>
</comment>
<dbReference type="Proteomes" id="UP000681722">
    <property type="component" value="Unassembled WGS sequence"/>
</dbReference>
<dbReference type="EMBL" id="CAJOBC010083488">
    <property type="protein sequence ID" value="CAF4302243.1"/>
    <property type="molecule type" value="Genomic_DNA"/>
</dbReference>
<evidence type="ECO:0000313" key="4">
    <source>
        <dbReference type="Proteomes" id="UP000663829"/>
    </source>
</evidence>